<keyword evidence="3" id="KW-1185">Reference proteome</keyword>
<feature type="compositionally biased region" description="Low complexity" evidence="1">
    <location>
        <begin position="147"/>
        <end position="158"/>
    </location>
</feature>
<feature type="region of interest" description="Disordered" evidence="1">
    <location>
        <begin position="111"/>
        <end position="165"/>
    </location>
</feature>
<evidence type="ECO:0000313" key="3">
    <source>
        <dbReference type="Proteomes" id="UP001177003"/>
    </source>
</evidence>
<gene>
    <name evidence="2" type="ORF">LSALG_LOCUS26449</name>
</gene>
<feature type="compositionally biased region" description="Polar residues" evidence="1">
    <location>
        <begin position="178"/>
        <end position="203"/>
    </location>
</feature>
<proteinExistence type="predicted"/>
<dbReference type="Proteomes" id="UP001177003">
    <property type="component" value="Chromosome 5"/>
</dbReference>
<sequence length="356" mass="39450">MQGSSWCDDDAKKGDTGPLSHPSDFLRLVEYAWNPSKYSHCKVYGHKDSNCGIIIANQKKEEEEKSKIEKGKEGVSMDLRQVLLASTKEVKDKNDGFETVVKKNKGNKSKVSYNSAVGERKKSAIQGQYRNNSKNERLGAEAGNRIQGQNGNNPKNKNSGVFSRNNIQGYYGNNSILSENRSVQGGKASSKNEQGYNGKNSDFNGKKRIHLVDKGQSSNSKGYDKKGRGFGGSLYPDGNLGSCIDKGIKQDYLKKEEVGNKIVFTQSYVPKSGGYFKVSSNFDKFHQNVKDAAPINLNVSNSFGVFQDYCNEESEEALYEEFGLDKFAYKNFMNQVEATDGITGLDTNMDPVINDD</sequence>
<evidence type="ECO:0000256" key="1">
    <source>
        <dbReference type="SAM" id="MobiDB-lite"/>
    </source>
</evidence>
<protein>
    <submittedName>
        <fullName evidence="2">Uncharacterized protein</fullName>
    </submittedName>
</protein>
<evidence type="ECO:0000313" key="2">
    <source>
        <dbReference type="EMBL" id="CAI9287059.1"/>
    </source>
</evidence>
<dbReference type="AlphaFoldDB" id="A0AA35Z7G7"/>
<feature type="region of interest" description="Disordered" evidence="1">
    <location>
        <begin position="178"/>
        <end position="228"/>
    </location>
</feature>
<dbReference type="EMBL" id="OX465081">
    <property type="protein sequence ID" value="CAI9287059.1"/>
    <property type="molecule type" value="Genomic_DNA"/>
</dbReference>
<feature type="region of interest" description="Disordered" evidence="1">
    <location>
        <begin position="1"/>
        <end position="22"/>
    </location>
</feature>
<name>A0AA35Z7G7_LACSI</name>
<organism evidence="2 3">
    <name type="scientific">Lactuca saligna</name>
    <name type="common">Willowleaf lettuce</name>
    <dbReference type="NCBI Taxonomy" id="75948"/>
    <lineage>
        <taxon>Eukaryota</taxon>
        <taxon>Viridiplantae</taxon>
        <taxon>Streptophyta</taxon>
        <taxon>Embryophyta</taxon>
        <taxon>Tracheophyta</taxon>
        <taxon>Spermatophyta</taxon>
        <taxon>Magnoliopsida</taxon>
        <taxon>eudicotyledons</taxon>
        <taxon>Gunneridae</taxon>
        <taxon>Pentapetalae</taxon>
        <taxon>asterids</taxon>
        <taxon>campanulids</taxon>
        <taxon>Asterales</taxon>
        <taxon>Asteraceae</taxon>
        <taxon>Cichorioideae</taxon>
        <taxon>Cichorieae</taxon>
        <taxon>Lactucinae</taxon>
        <taxon>Lactuca</taxon>
    </lineage>
</organism>
<reference evidence="2" key="1">
    <citation type="submission" date="2023-04" db="EMBL/GenBank/DDBJ databases">
        <authorList>
            <person name="Vijverberg K."/>
            <person name="Xiong W."/>
            <person name="Schranz E."/>
        </authorList>
    </citation>
    <scope>NUCLEOTIDE SEQUENCE</scope>
</reference>
<accession>A0AA35Z7G7</accession>